<dbReference type="Proteomes" id="UP000005237">
    <property type="component" value="Unassembled WGS sequence"/>
</dbReference>
<dbReference type="AlphaFoldDB" id="A0A8R1HT80"/>
<feature type="compositionally biased region" description="Basic and acidic residues" evidence="1">
    <location>
        <begin position="88"/>
        <end position="99"/>
    </location>
</feature>
<feature type="region of interest" description="Disordered" evidence="1">
    <location>
        <begin position="71"/>
        <end position="106"/>
    </location>
</feature>
<feature type="compositionally biased region" description="Polar residues" evidence="1">
    <location>
        <begin position="77"/>
        <end position="87"/>
    </location>
</feature>
<proteinExistence type="predicted"/>
<evidence type="ECO:0000313" key="2">
    <source>
        <dbReference type="EnsemblMetazoa" id="CJA06841.1"/>
    </source>
</evidence>
<reference evidence="3" key="1">
    <citation type="submission" date="2010-08" db="EMBL/GenBank/DDBJ databases">
        <authorList>
            <consortium name="Caenorhabditis japonica Sequencing Consortium"/>
            <person name="Wilson R.K."/>
        </authorList>
    </citation>
    <scope>NUCLEOTIDE SEQUENCE [LARGE SCALE GENOMIC DNA]</scope>
    <source>
        <strain evidence="3">DF5081</strain>
    </source>
</reference>
<name>A0A8R1HT80_CAEJA</name>
<evidence type="ECO:0000313" key="3">
    <source>
        <dbReference type="Proteomes" id="UP000005237"/>
    </source>
</evidence>
<dbReference type="OMA" id="APLCAND"/>
<organism evidence="2 3">
    <name type="scientific">Caenorhabditis japonica</name>
    <dbReference type="NCBI Taxonomy" id="281687"/>
    <lineage>
        <taxon>Eukaryota</taxon>
        <taxon>Metazoa</taxon>
        <taxon>Ecdysozoa</taxon>
        <taxon>Nematoda</taxon>
        <taxon>Chromadorea</taxon>
        <taxon>Rhabditida</taxon>
        <taxon>Rhabditina</taxon>
        <taxon>Rhabditomorpha</taxon>
        <taxon>Rhabditoidea</taxon>
        <taxon>Rhabditidae</taxon>
        <taxon>Peloderinae</taxon>
        <taxon>Caenorhabditis</taxon>
    </lineage>
</organism>
<reference evidence="2" key="2">
    <citation type="submission" date="2022-06" db="UniProtKB">
        <authorList>
            <consortium name="EnsemblMetazoa"/>
        </authorList>
    </citation>
    <scope>IDENTIFICATION</scope>
    <source>
        <strain evidence="2">DF5081</strain>
    </source>
</reference>
<sequence>MYSTPVKRPNVAPLCANDTNDVIRRPAGNRRLSAPIMQNPENRIAPTEITCAPRARRSRRSLEEVVRTIKTPRRHSTQLTSIQLTPRRQSDRPTKDQKTQKKRKSLGCISAPLRPYRTDNRRVIRNPDVVILPLFV</sequence>
<accession>A0A8R1HT80</accession>
<dbReference type="EnsemblMetazoa" id="CJA06841.1">
    <property type="protein sequence ID" value="CJA06841.1"/>
    <property type="gene ID" value="WBGene00126045"/>
</dbReference>
<protein>
    <submittedName>
        <fullName evidence="2">Uncharacterized protein</fullName>
    </submittedName>
</protein>
<keyword evidence="3" id="KW-1185">Reference proteome</keyword>
<evidence type="ECO:0000256" key="1">
    <source>
        <dbReference type="SAM" id="MobiDB-lite"/>
    </source>
</evidence>